<dbReference type="Pfam" id="PF25990">
    <property type="entry name" value="Beta-barrel_YknX"/>
    <property type="match status" value="1"/>
</dbReference>
<feature type="domain" description="Multidrug resistance protein MdtA-like barrel-sandwich hybrid" evidence="5">
    <location>
        <begin position="64"/>
        <end position="305"/>
    </location>
</feature>
<gene>
    <name evidence="7" type="ORF">ADM99_06755</name>
</gene>
<dbReference type="InterPro" id="IPR058636">
    <property type="entry name" value="Beta-barrel_YknX"/>
</dbReference>
<dbReference type="Gene3D" id="2.40.50.100">
    <property type="match status" value="2"/>
</dbReference>
<dbReference type="PRINTS" id="PR01490">
    <property type="entry name" value="RTXTOXIND"/>
</dbReference>
<evidence type="ECO:0000256" key="2">
    <source>
        <dbReference type="ARBA" id="ARBA00009477"/>
    </source>
</evidence>
<dbReference type="InterPro" id="IPR050465">
    <property type="entry name" value="UPF0194_transport"/>
</dbReference>
<dbReference type="Proteomes" id="UP000050430">
    <property type="component" value="Unassembled WGS sequence"/>
</dbReference>
<dbReference type="SUPFAM" id="SSF111369">
    <property type="entry name" value="HlyD-like secretion proteins"/>
    <property type="match status" value="2"/>
</dbReference>
<keyword evidence="8" id="KW-1185">Reference proteome</keyword>
<evidence type="ECO:0000256" key="4">
    <source>
        <dbReference type="SAM" id="Coils"/>
    </source>
</evidence>
<comment type="subcellular location">
    <subcellularLocation>
        <location evidence="1">Cell envelope</location>
    </subcellularLocation>
</comment>
<keyword evidence="3 4" id="KW-0175">Coiled coil</keyword>
<evidence type="ECO:0000313" key="7">
    <source>
        <dbReference type="EMBL" id="KPL72769.1"/>
    </source>
</evidence>
<evidence type="ECO:0000259" key="6">
    <source>
        <dbReference type="Pfam" id="PF25990"/>
    </source>
</evidence>
<evidence type="ECO:0000256" key="1">
    <source>
        <dbReference type="ARBA" id="ARBA00004196"/>
    </source>
</evidence>
<feature type="coiled-coil region" evidence="4">
    <location>
        <begin position="229"/>
        <end position="256"/>
    </location>
</feature>
<sequence length="465" mass="51160">MKFNIKRIAIVVVLLLLLVAGGAYYFLVYSRQPGLPSQLSTQPIGRGTIITKIGATGRVEPNQIVTLSWQTNGTVGKVNVKEKDQVKSGDVLLELDPESLDGSILQAMQKLPAAERALELLNVSDVKRTQAKENLSQAEISYDNAKKARELKNQRNTSDTNLEVAQASYLQAKSNLESAKTFYSYVQDRPEDDLTRAQAAMALSSAQKSYDWALWNYQWAQSKPLPEDVRLADADLKVAESKLADARREWEKVKDNPDPDDITSAKATVDSLKTQIDKTKIVAPINGTVSDLNQLTGDLVKPGQPVLKLIDYSHMYLKISISEVDINKVQVGKRVSFVFDAIGDKTYEGVVTDISTVGKLDQEIMYYTVTCELKNFDTAIKPGMTAAASIEEKRAENVLVIPNKAIFKTGSSRSVYVVRNNSIQTIPVELGLVSEEFSELKSGDIKEGDMVVTNPNLIPTPGSGK</sequence>
<dbReference type="Gene3D" id="1.10.287.470">
    <property type="entry name" value="Helix hairpin bin"/>
    <property type="match status" value="1"/>
</dbReference>
<accession>A0A0P6XLQ5</accession>
<dbReference type="Pfam" id="PF25917">
    <property type="entry name" value="BSH_RND"/>
    <property type="match status" value="1"/>
</dbReference>
<dbReference type="OrthoDB" id="140298at2"/>
<dbReference type="GO" id="GO:0022857">
    <property type="term" value="F:transmembrane transporter activity"/>
    <property type="evidence" value="ECO:0007669"/>
    <property type="project" value="InterPro"/>
</dbReference>
<name>A0A0P6XLQ5_9CHLR</name>
<evidence type="ECO:0000313" key="8">
    <source>
        <dbReference type="Proteomes" id="UP000050430"/>
    </source>
</evidence>
<evidence type="ECO:0000256" key="3">
    <source>
        <dbReference type="ARBA" id="ARBA00023054"/>
    </source>
</evidence>
<dbReference type="PANTHER" id="PTHR32347:SF23">
    <property type="entry name" value="BLL5650 PROTEIN"/>
    <property type="match status" value="1"/>
</dbReference>
<dbReference type="InterPro" id="IPR006143">
    <property type="entry name" value="RND_pump_MFP"/>
</dbReference>
<dbReference type="Gene3D" id="2.40.420.20">
    <property type="match status" value="1"/>
</dbReference>
<dbReference type="PANTHER" id="PTHR32347">
    <property type="entry name" value="EFFLUX SYSTEM COMPONENT YKNX-RELATED"/>
    <property type="match status" value="1"/>
</dbReference>
<dbReference type="RefSeq" id="WP_062421126.1">
    <property type="nucleotide sequence ID" value="NZ_BBYA01000008.1"/>
</dbReference>
<feature type="domain" description="YknX-like beta-barrel" evidence="6">
    <location>
        <begin position="318"/>
        <end position="390"/>
    </location>
</feature>
<proteinExistence type="inferred from homology"/>
<dbReference type="Gene3D" id="2.40.30.170">
    <property type="match status" value="1"/>
</dbReference>
<dbReference type="InterPro" id="IPR058625">
    <property type="entry name" value="MdtA-like_BSH"/>
</dbReference>
<dbReference type="NCBIfam" id="TIGR01730">
    <property type="entry name" value="RND_mfp"/>
    <property type="match status" value="1"/>
</dbReference>
<dbReference type="GO" id="GO:0030313">
    <property type="term" value="C:cell envelope"/>
    <property type="evidence" value="ECO:0007669"/>
    <property type="project" value="UniProtKB-SubCell"/>
</dbReference>
<evidence type="ECO:0000259" key="5">
    <source>
        <dbReference type="Pfam" id="PF25917"/>
    </source>
</evidence>
<comment type="similarity">
    <text evidence="2">Belongs to the membrane fusion protein (MFP) (TC 8.A.1) family.</text>
</comment>
<evidence type="ECO:0008006" key="9">
    <source>
        <dbReference type="Google" id="ProtNLM"/>
    </source>
</evidence>
<dbReference type="AlphaFoldDB" id="A0A0P6XLQ5"/>
<dbReference type="STRING" id="229920.ADM99_06755"/>
<dbReference type="EMBL" id="LGCK01000007">
    <property type="protein sequence ID" value="KPL72769.1"/>
    <property type="molecule type" value="Genomic_DNA"/>
</dbReference>
<protein>
    <recommendedName>
        <fullName evidence="9">RND efflux pump membrane fusion protein barrel-sandwich domain-containing protein</fullName>
    </recommendedName>
</protein>
<comment type="caution">
    <text evidence="7">The sequence shown here is derived from an EMBL/GenBank/DDBJ whole genome shotgun (WGS) entry which is preliminary data.</text>
</comment>
<reference evidence="7 8" key="1">
    <citation type="submission" date="2015-07" db="EMBL/GenBank/DDBJ databases">
        <title>Genome sequence of Leptolinea tardivitalis DSM 16556.</title>
        <authorList>
            <person name="Hemp J."/>
            <person name="Ward L.M."/>
            <person name="Pace L.A."/>
            <person name="Fischer W.W."/>
        </authorList>
    </citation>
    <scope>NUCLEOTIDE SEQUENCE [LARGE SCALE GENOMIC DNA]</scope>
    <source>
        <strain evidence="7 8">YMTK-2</strain>
    </source>
</reference>
<organism evidence="7 8">
    <name type="scientific">Leptolinea tardivitalis</name>
    <dbReference type="NCBI Taxonomy" id="229920"/>
    <lineage>
        <taxon>Bacteria</taxon>
        <taxon>Bacillati</taxon>
        <taxon>Chloroflexota</taxon>
        <taxon>Anaerolineae</taxon>
        <taxon>Anaerolineales</taxon>
        <taxon>Anaerolineaceae</taxon>
        <taxon>Leptolinea</taxon>
    </lineage>
</organism>
<dbReference type="GO" id="GO:0016020">
    <property type="term" value="C:membrane"/>
    <property type="evidence" value="ECO:0007669"/>
    <property type="project" value="InterPro"/>
</dbReference>